<reference evidence="1 2" key="1">
    <citation type="submission" date="2023-09" db="EMBL/GenBank/DDBJ databases">
        <authorList>
            <person name="Rey-Velasco X."/>
        </authorList>
    </citation>
    <scope>NUCLEOTIDE SEQUENCE [LARGE SCALE GENOMIC DNA]</scope>
    <source>
        <strain evidence="1 2">P385</strain>
    </source>
</reference>
<organism evidence="1 2">
    <name type="scientific">Spectribacter acetivorans</name>
    <dbReference type="NCBI Taxonomy" id="3075603"/>
    <lineage>
        <taxon>Bacteria</taxon>
        <taxon>Pseudomonadati</taxon>
        <taxon>Pseudomonadota</taxon>
        <taxon>Gammaproteobacteria</taxon>
        <taxon>Salinisphaerales</taxon>
        <taxon>Salinisphaeraceae</taxon>
        <taxon>Spectribacter</taxon>
    </lineage>
</organism>
<proteinExistence type="predicted"/>
<dbReference type="EMBL" id="JAVRHY010000006">
    <property type="protein sequence ID" value="MDT0618438.1"/>
    <property type="molecule type" value="Genomic_DNA"/>
</dbReference>
<dbReference type="RefSeq" id="WP_311658540.1">
    <property type="nucleotide sequence ID" value="NZ_JAVRHY010000006.1"/>
</dbReference>
<gene>
    <name evidence="1" type="ORF">RM531_08110</name>
</gene>
<sequence length="67" mass="7652">MTFNEIGRRDYIGALKKQAREDVFLDGVAQVDRVYRLVSPRGQVYQEGRIAGSRMRWSVPVGRGLPE</sequence>
<name>A0ABU3B8E4_9GAMM</name>
<dbReference type="Proteomes" id="UP001259982">
    <property type="component" value="Unassembled WGS sequence"/>
</dbReference>
<comment type="caution">
    <text evidence="1">The sequence shown here is derived from an EMBL/GenBank/DDBJ whole genome shotgun (WGS) entry which is preliminary data.</text>
</comment>
<keyword evidence="2" id="KW-1185">Reference proteome</keyword>
<evidence type="ECO:0000313" key="1">
    <source>
        <dbReference type="EMBL" id="MDT0618438.1"/>
    </source>
</evidence>
<accession>A0ABU3B8E4</accession>
<protein>
    <submittedName>
        <fullName evidence="1">Uncharacterized protein</fullName>
    </submittedName>
</protein>
<evidence type="ECO:0000313" key="2">
    <source>
        <dbReference type="Proteomes" id="UP001259982"/>
    </source>
</evidence>